<dbReference type="PANTHER" id="PTHR36842:SF1">
    <property type="entry name" value="PROTEIN TOLB"/>
    <property type="match status" value="1"/>
</dbReference>
<sequence>MKKLLLILAFCSSIFAADATMSIVNEGVNLPKIVVQDASNLANSEFGNKFFKLMVGDLKVGATFEVSDEYLQSSYDADASSNSGSSGAALIVRYAVSDKSSPMSLKAKVLEANSGRVMYEKSFTLSNAEKYPFLAHMAVSEIVKQLGYSNVDWMKEMILLSRYTSTRESEIMVADYTLTYQQVVLRGGLNIFPKWASAAQNEFYYTYYVNKNTPAIYKFNLSNGSKSKIFTGHGMTIASDVSADGRKLLITNAPKDQPDIYLYDIASGSAKQITDYAGIDVNGNFIDGDSRVAFVSDRLGYPNVFATSINGGNVQQLVYHGKNNNSISTNGNYVTYSSRDGGGGFNIYLISTQTDMIRQLTASGKNMFPRFSSDGGSIMFIKQDGSGSSVGIIRVNENKSFQFPLRVGKIQSVDW</sequence>
<reference evidence="3 4" key="1">
    <citation type="submission" date="2009-07" db="EMBL/GenBank/DDBJ databases">
        <authorList>
            <person name="Madupu R."/>
            <person name="Sebastian Y."/>
            <person name="Durkin A.S."/>
            <person name="Torralba M."/>
            <person name="Methe B."/>
            <person name="Sutton G.G."/>
            <person name="Strausberg R.L."/>
            <person name="Nelson K.E."/>
        </authorList>
    </citation>
    <scope>NUCLEOTIDE SEQUENCE [LARGE SCALE GENOMIC DNA]</scope>
    <source>
        <strain evidence="3 4">RM3268</strain>
    </source>
</reference>
<evidence type="ECO:0000256" key="2">
    <source>
        <dbReference type="SAM" id="SignalP"/>
    </source>
</evidence>
<name>C8PEV5_9BACT</name>
<dbReference type="eggNOG" id="COG0823">
    <property type="taxonomic scope" value="Bacteria"/>
</dbReference>
<keyword evidence="2" id="KW-0732">Signal</keyword>
<comment type="caution">
    <text evidence="3">The sequence shown here is derived from an EMBL/GenBank/DDBJ whole genome shotgun (WGS) entry which is preliminary data.</text>
</comment>
<comment type="similarity">
    <text evidence="1">Belongs to the TolB family.</text>
</comment>
<dbReference type="PANTHER" id="PTHR36842">
    <property type="entry name" value="PROTEIN TOLB HOMOLOG"/>
    <property type="match status" value="1"/>
</dbReference>
<dbReference type="Proteomes" id="UP000005709">
    <property type="component" value="Unassembled WGS sequence"/>
</dbReference>
<dbReference type="RefSeq" id="WP_005869624.1">
    <property type="nucleotide sequence ID" value="NZ_ACYG01000009.1"/>
</dbReference>
<keyword evidence="4" id="KW-1185">Reference proteome</keyword>
<dbReference type="EMBL" id="ACYG01000009">
    <property type="protein sequence ID" value="EEV18583.1"/>
    <property type="molecule type" value="Genomic_DNA"/>
</dbReference>
<protein>
    <submittedName>
        <fullName evidence="3">Putative Tol-Pal system beta propeller repeat protein TolB</fullName>
    </submittedName>
</protein>
<dbReference type="SUPFAM" id="SSF69304">
    <property type="entry name" value="Tricorn protease N-terminal domain"/>
    <property type="match status" value="1"/>
</dbReference>
<dbReference type="Pfam" id="PF07676">
    <property type="entry name" value="PD40"/>
    <property type="match status" value="1"/>
</dbReference>
<feature type="chain" id="PRO_5002989151" evidence="2">
    <location>
        <begin position="17"/>
        <end position="415"/>
    </location>
</feature>
<evidence type="ECO:0000256" key="1">
    <source>
        <dbReference type="ARBA" id="ARBA00009820"/>
    </source>
</evidence>
<gene>
    <name evidence="3" type="ORF">CAMGR0001_2594</name>
</gene>
<dbReference type="AlphaFoldDB" id="C8PEV5"/>
<dbReference type="STRING" id="824.CGRAC_0390"/>
<dbReference type="NCBIfam" id="NF003124">
    <property type="entry name" value="PRK04043.1"/>
    <property type="match status" value="1"/>
</dbReference>
<evidence type="ECO:0000313" key="4">
    <source>
        <dbReference type="Proteomes" id="UP000005709"/>
    </source>
</evidence>
<dbReference type="OrthoDB" id="9815657at2"/>
<feature type="signal peptide" evidence="2">
    <location>
        <begin position="1"/>
        <end position="16"/>
    </location>
</feature>
<accession>C8PEV5</accession>
<evidence type="ECO:0000313" key="3">
    <source>
        <dbReference type="EMBL" id="EEV18583.1"/>
    </source>
</evidence>
<organism evidence="3 4">
    <name type="scientific">Campylobacter gracilis RM3268</name>
    <dbReference type="NCBI Taxonomy" id="553220"/>
    <lineage>
        <taxon>Bacteria</taxon>
        <taxon>Pseudomonadati</taxon>
        <taxon>Campylobacterota</taxon>
        <taxon>Epsilonproteobacteria</taxon>
        <taxon>Campylobacterales</taxon>
        <taxon>Campylobacteraceae</taxon>
        <taxon>Campylobacter</taxon>
    </lineage>
</organism>
<proteinExistence type="inferred from homology"/>
<dbReference type="InterPro" id="IPR011659">
    <property type="entry name" value="WD40"/>
</dbReference>
<dbReference type="InterPro" id="IPR011042">
    <property type="entry name" value="6-blade_b-propeller_TolB-like"/>
</dbReference>
<dbReference type="Gene3D" id="2.120.10.30">
    <property type="entry name" value="TolB, C-terminal domain"/>
    <property type="match status" value="1"/>
</dbReference>